<dbReference type="RefSeq" id="WP_345071643.1">
    <property type="nucleotide sequence ID" value="NZ_BAABDJ010000007.1"/>
</dbReference>
<organism evidence="2 3">
    <name type="scientific">Hymenobacter fastidiosus</name>
    <dbReference type="NCBI Taxonomy" id="486264"/>
    <lineage>
        <taxon>Bacteria</taxon>
        <taxon>Pseudomonadati</taxon>
        <taxon>Bacteroidota</taxon>
        <taxon>Cytophagia</taxon>
        <taxon>Cytophagales</taxon>
        <taxon>Hymenobacteraceae</taxon>
        <taxon>Hymenobacter</taxon>
    </lineage>
</organism>
<sequence>MENKPNQPTSGASSSQSTGPNKTSSASNPQAGSTAQPSQTDRTKSPSSASANPQAATDTSADSATRTSGSTQRNPDQSQDRTAQGSKDASGNQLQSWMNVSSWLDGANQIPQSVKELGTKATDQFNKLSPTQKVIGGALLVSGLSWLALRSKNQPKSSKPEYRAKTDYRSSRPYGAGVTSDQQFQGPYGDAPTRGISDSSARSSADSRNASSDPGSRSGSSRTDSAGISGYGEDDYSGSL</sequence>
<comment type="caution">
    <text evidence="2">The sequence shown here is derived from an EMBL/GenBank/DDBJ whole genome shotgun (WGS) entry which is preliminary data.</text>
</comment>
<evidence type="ECO:0000256" key="1">
    <source>
        <dbReference type="SAM" id="MobiDB-lite"/>
    </source>
</evidence>
<feature type="region of interest" description="Disordered" evidence="1">
    <location>
        <begin position="150"/>
        <end position="240"/>
    </location>
</feature>
<reference evidence="3" key="1">
    <citation type="journal article" date="2019" name="Int. J. Syst. Evol. Microbiol.">
        <title>The Global Catalogue of Microorganisms (GCM) 10K type strain sequencing project: providing services to taxonomists for standard genome sequencing and annotation.</title>
        <authorList>
            <consortium name="The Broad Institute Genomics Platform"/>
            <consortium name="The Broad Institute Genome Sequencing Center for Infectious Disease"/>
            <person name="Wu L."/>
            <person name="Ma J."/>
        </authorList>
    </citation>
    <scope>NUCLEOTIDE SEQUENCE [LARGE SCALE GENOMIC DNA]</scope>
    <source>
        <strain evidence="3">JCM 17224</strain>
    </source>
</reference>
<evidence type="ECO:0000313" key="2">
    <source>
        <dbReference type="EMBL" id="GAA4002101.1"/>
    </source>
</evidence>
<feature type="compositionally biased region" description="Polar residues" evidence="1">
    <location>
        <begin position="72"/>
        <end position="100"/>
    </location>
</feature>
<feature type="compositionally biased region" description="Low complexity" evidence="1">
    <location>
        <begin position="45"/>
        <end position="71"/>
    </location>
</feature>
<feature type="compositionally biased region" description="Basic and acidic residues" evidence="1">
    <location>
        <begin position="158"/>
        <end position="170"/>
    </location>
</feature>
<protein>
    <recommendedName>
        <fullName evidence="4">YtxH domain-containing protein</fullName>
    </recommendedName>
</protein>
<name>A0ABP7RTS2_9BACT</name>
<evidence type="ECO:0000313" key="3">
    <source>
        <dbReference type="Proteomes" id="UP001500567"/>
    </source>
</evidence>
<dbReference type="Proteomes" id="UP001500567">
    <property type="component" value="Unassembled WGS sequence"/>
</dbReference>
<evidence type="ECO:0008006" key="4">
    <source>
        <dbReference type="Google" id="ProtNLM"/>
    </source>
</evidence>
<gene>
    <name evidence="2" type="ORF">GCM10022408_11800</name>
</gene>
<feature type="compositionally biased region" description="Low complexity" evidence="1">
    <location>
        <begin position="197"/>
        <end position="225"/>
    </location>
</feature>
<keyword evidence="3" id="KW-1185">Reference proteome</keyword>
<proteinExistence type="predicted"/>
<accession>A0ABP7RTS2</accession>
<feature type="compositionally biased region" description="Polar residues" evidence="1">
    <location>
        <begin position="1"/>
        <end position="40"/>
    </location>
</feature>
<dbReference type="EMBL" id="BAABDJ010000007">
    <property type="protein sequence ID" value="GAA4002101.1"/>
    <property type="molecule type" value="Genomic_DNA"/>
</dbReference>
<feature type="region of interest" description="Disordered" evidence="1">
    <location>
        <begin position="1"/>
        <end position="100"/>
    </location>
</feature>